<dbReference type="EMBL" id="JASSPP010000007">
    <property type="protein sequence ID" value="MDK9580813.1"/>
    <property type="molecule type" value="Genomic_DNA"/>
</dbReference>
<comment type="caution">
    <text evidence="2">The sequence shown here is derived from an EMBL/GenBank/DDBJ whole genome shotgun (WGS) entry which is preliminary data.</text>
</comment>
<protein>
    <submittedName>
        <fullName evidence="2">YqaJ viral recombinase family protein</fullName>
    </submittedName>
</protein>
<evidence type="ECO:0000313" key="2">
    <source>
        <dbReference type="EMBL" id="MDK9580813.1"/>
    </source>
</evidence>
<dbReference type="Pfam" id="PF09588">
    <property type="entry name" value="YqaJ"/>
    <property type="match status" value="1"/>
</dbReference>
<evidence type="ECO:0000259" key="1">
    <source>
        <dbReference type="Pfam" id="PF09588"/>
    </source>
</evidence>
<feature type="domain" description="YqaJ viral recombinase" evidence="1">
    <location>
        <begin position="7"/>
        <end position="121"/>
    </location>
</feature>
<dbReference type="SUPFAM" id="SSF52980">
    <property type="entry name" value="Restriction endonuclease-like"/>
    <property type="match status" value="1"/>
</dbReference>
<accession>A0ABT7HJW5</accession>
<dbReference type="RefSeq" id="WP_285153063.1">
    <property type="nucleotide sequence ID" value="NZ_JASSPP010000007.1"/>
</dbReference>
<keyword evidence="3" id="KW-1185">Reference proteome</keyword>
<gene>
    <name evidence="2" type="ORF">QQA45_04695</name>
</gene>
<proteinExistence type="predicted"/>
<sequence length="193" mass="23408">MDTVRDNRTSYIGGSDIPTLFGISKFTTYEDLVNRYIDKITPNYQTEYTLYGTYMEDKIRQYFNRKYGYRFKPKCKILERKKIRANTDGKYKDMILEIKTNNGKHTNNMDYYLQIQLYLYVFKCTKAYLVEYTRPKNFYLGASAEVHSEQKYFDLSFNEKNIKITEIQRNDECIKQILEKIKTFWKEINYEIR</sequence>
<dbReference type="InterPro" id="IPR011604">
    <property type="entry name" value="PDDEXK-like_dom_sf"/>
</dbReference>
<name>A0ABT7HJW5_9FUSO</name>
<dbReference type="InterPro" id="IPR019080">
    <property type="entry name" value="YqaJ_viral_recombinase"/>
</dbReference>
<dbReference type="Proteomes" id="UP001225134">
    <property type="component" value="Unassembled WGS sequence"/>
</dbReference>
<reference evidence="2 3" key="1">
    <citation type="submission" date="2023-06" db="EMBL/GenBank/DDBJ databases">
        <title>Antibody response to the Sneathia vaginalis cytopathogenic toxin A during pregnancy.</title>
        <authorList>
            <person name="Mccoy Z.T."/>
            <person name="Serrano M.G."/>
            <person name="Spaine K."/>
            <person name="Edwards D.J."/>
            <person name="Buck G.A."/>
            <person name="Jefferson K."/>
        </authorList>
    </citation>
    <scope>NUCLEOTIDE SEQUENCE [LARGE SCALE GENOMIC DNA]</scope>
    <source>
        <strain evidence="2 3">CCUG 42621</strain>
    </source>
</reference>
<dbReference type="Gene3D" id="3.90.320.10">
    <property type="match status" value="1"/>
</dbReference>
<organism evidence="2 3">
    <name type="scientific">Sneathia sanguinegens</name>
    <dbReference type="NCBI Taxonomy" id="40543"/>
    <lineage>
        <taxon>Bacteria</taxon>
        <taxon>Fusobacteriati</taxon>
        <taxon>Fusobacteriota</taxon>
        <taxon>Fusobacteriia</taxon>
        <taxon>Fusobacteriales</taxon>
        <taxon>Leptotrichiaceae</taxon>
        <taxon>Sneathia</taxon>
    </lineage>
</organism>
<evidence type="ECO:0000313" key="3">
    <source>
        <dbReference type="Proteomes" id="UP001225134"/>
    </source>
</evidence>
<dbReference type="InterPro" id="IPR011335">
    <property type="entry name" value="Restrct_endonuc-II-like"/>
</dbReference>